<comment type="similarity">
    <text evidence="4">In the N-terminal section; belongs to the acetate CoA ligase alpha subunit family.</text>
</comment>
<dbReference type="EMBL" id="FMSH01000277">
    <property type="protein sequence ID" value="SCU76896.1"/>
    <property type="molecule type" value="Genomic_DNA"/>
</dbReference>
<dbReference type="AlphaFoldDB" id="A0A1K0IHM4"/>
<dbReference type="GO" id="GO:0043758">
    <property type="term" value="F:acetate-CoA ligase (ADP-forming) activity"/>
    <property type="evidence" value="ECO:0007669"/>
    <property type="project" value="InterPro"/>
</dbReference>
<organism evidence="6">
    <name type="scientific">Cupriavidus necator</name>
    <name type="common">Alcaligenes eutrophus</name>
    <name type="synonym">Ralstonia eutropha</name>
    <dbReference type="NCBI Taxonomy" id="106590"/>
    <lineage>
        <taxon>Bacteria</taxon>
        <taxon>Pseudomonadati</taxon>
        <taxon>Pseudomonadota</taxon>
        <taxon>Betaproteobacteria</taxon>
        <taxon>Burkholderiales</taxon>
        <taxon>Burkholderiaceae</taxon>
        <taxon>Cupriavidus</taxon>
    </lineage>
</organism>
<sequence length="717" mass="74243">MNKFSHLFEPRSIAVVGVSDDVARPGSQVVRALLKNGYRGKIFPVNPKYEQFDGLKCYGSVADIDEDVDLVVIGVPAKGVLPVLETAAAKGVPFALILSGGFRESGPEGVERERRMLEIARGSGMRIVGPNCLGFANLHANVYAAFGSITREPKLKPGSVSLVTQSGGFGYSIALACEAAGIGFRHVIATGNESDIDAVQLIDALLDDDETKIILAYIEGTRDGRALLDVGQRAMARGKPLLLWKAGVTEQGARAAASHTASMTSSYDYYSAAFKQSGIVEIREIDQAVDYLKALEGGKYPAGGGVAVMGVSGGSAIVFADAGEPAGLSLCELTEQTQTALQGVIPNIGAVHNPIDLTAGYFSAGNRANLETAVRATLADPNVHAVCVNIATTGKAGSIVAAEVLGEIAGSTGKPIVVFSSAPASQVGEALTVFAKANIPVLPSPSRAAGALAMLASYRRARARVERAAASASQHAAAPREVFPRNAGSASLSEAEAKAILAAAGIPVSRDVIVNGVEDAAVFDTMTAPLVVKIVSPDIAHKTEVGGVKVGIRTRAELEAAIAEVLDNARRKAPSARIAGVLVTEMIQGGFELIAGVVNDEVFGPVVAVGAGGIYAELLGDTTCRLAPFDEVTAREMLDELKCRRILDGVRGKPALDVDAAARALAALSRFAWDARDQVGEVDINPVFVLPTGVVAADAVIIPKGNPASQPVSGEQS</sequence>
<dbReference type="Gene3D" id="3.40.50.720">
    <property type="entry name" value="NAD(P)-binding Rossmann-like Domain"/>
    <property type="match status" value="1"/>
</dbReference>
<reference evidence="6" key="1">
    <citation type="submission" date="2016-09" db="EMBL/GenBank/DDBJ databases">
        <authorList>
            <person name="Capua I."/>
            <person name="De Benedictis P."/>
            <person name="Joannis T."/>
            <person name="Lombin L.H."/>
            <person name="Cattoli G."/>
        </authorList>
    </citation>
    <scope>NUCLEOTIDE SEQUENCE</scope>
    <source>
        <strain evidence="6">B9</strain>
    </source>
</reference>
<dbReference type="InterPro" id="IPR036291">
    <property type="entry name" value="NAD(P)-bd_dom_sf"/>
</dbReference>
<dbReference type="InterPro" id="IPR051538">
    <property type="entry name" value="Acyl-CoA_Synth/Transferase"/>
</dbReference>
<dbReference type="PANTHER" id="PTHR43334:SF1">
    <property type="entry name" value="3-HYDROXYPROPIONATE--COA LIGASE [ADP-FORMING]"/>
    <property type="match status" value="1"/>
</dbReference>
<accession>A0A1K0IHM4</accession>
<dbReference type="Pfam" id="PF19045">
    <property type="entry name" value="Ligase_CoA_2"/>
    <property type="match status" value="1"/>
</dbReference>
<keyword evidence="2" id="KW-0547">Nucleotide-binding</keyword>
<evidence type="ECO:0000256" key="3">
    <source>
        <dbReference type="ARBA" id="ARBA00022840"/>
    </source>
</evidence>
<dbReference type="InterPro" id="IPR013815">
    <property type="entry name" value="ATP_grasp_subdomain_1"/>
</dbReference>
<dbReference type="FunFam" id="3.30.1490.20:FF:000020">
    <property type="entry name" value="Protein lysine acetyltransferase"/>
    <property type="match status" value="1"/>
</dbReference>
<evidence type="ECO:0000256" key="1">
    <source>
        <dbReference type="ARBA" id="ARBA00022598"/>
    </source>
</evidence>
<dbReference type="InterPro" id="IPR003781">
    <property type="entry name" value="CoA-bd"/>
</dbReference>
<dbReference type="Gene3D" id="3.30.1490.20">
    <property type="entry name" value="ATP-grasp fold, A domain"/>
    <property type="match status" value="1"/>
</dbReference>
<keyword evidence="3" id="KW-0067">ATP-binding</keyword>
<keyword evidence="1" id="KW-0436">Ligase</keyword>
<dbReference type="InterPro" id="IPR043938">
    <property type="entry name" value="Ligase_CoA_dom"/>
</dbReference>
<dbReference type="SUPFAM" id="SSF56059">
    <property type="entry name" value="Glutathione synthetase ATP-binding domain-like"/>
    <property type="match status" value="1"/>
</dbReference>
<evidence type="ECO:0000256" key="4">
    <source>
        <dbReference type="ARBA" id="ARBA00060888"/>
    </source>
</evidence>
<dbReference type="InterPro" id="IPR032875">
    <property type="entry name" value="Succ_CoA_lig_flav_dom"/>
</dbReference>
<dbReference type="Pfam" id="PF13380">
    <property type="entry name" value="CoA_binding_2"/>
    <property type="match status" value="1"/>
</dbReference>
<dbReference type="Pfam" id="PF13607">
    <property type="entry name" value="Succ_CoA_lig"/>
    <property type="match status" value="1"/>
</dbReference>
<feature type="domain" description="CoA-binding" evidence="5">
    <location>
        <begin position="7"/>
        <end position="102"/>
    </location>
</feature>
<name>A0A1K0IHM4_CUPNE</name>
<dbReference type="Gene3D" id="3.40.50.261">
    <property type="entry name" value="Succinyl-CoA synthetase domains"/>
    <property type="match status" value="2"/>
</dbReference>
<dbReference type="SUPFAM" id="SSF52210">
    <property type="entry name" value="Succinyl-CoA synthetase domains"/>
    <property type="match status" value="2"/>
</dbReference>
<dbReference type="SUPFAM" id="SSF51735">
    <property type="entry name" value="NAD(P)-binding Rossmann-fold domains"/>
    <property type="match status" value="1"/>
</dbReference>
<proteinExistence type="inferred from homology"/>
<protein>
    <submittedName>
        <fullName evidence="6">CoA-binding protein</fullName>
    </submittedName>
</protein>
<dbReference type="GO" id="GO:0005524">
    <property type="term" value="F:ATP binding"/>
    <property type="evidence" value="ECO:0007669"/>
    <property type="project" value="UniProtKB-KW"/>
</dbReference>
<evidence type="ECO:0000313" key="6">
    <source>
        <dbReference type="EMBL" id="SCU76896.1"/>
    </source>
</evidence>
<dbReference type="RefSeq" id="WP_340526607.1">
    <property type="nucleotide sequence ID" value="NZ_FMSH01000277.1"/>
</dbReference>
<dbReference type="PANTHER" id="PTHR43334">
    <property type="entry name" value="ACETATE--COA LIGASE [ADP-FORMING]"/>
    <property type="match status" value="1"/>
</dbReference>
<dbReference type="Gene3D" id="3.30.470.20">
    <property type="entry name" value="ATP-grasp fold, B domain"/>
    <property type="match status" value="1"/>
</dbReference>
<dbReference type="Pfam" id="PF13549">
    <property type="entry name" value="ATP-grasp_5"/>
    <property type="match status" value="1"/>
</dbReference>
<evidence type="ECO:0000256" key="2">
    <source>
        <dbReference type="ARBA" id="ARBA00022741"/>
    </source>
</evidence>
<dbReference type="SMART" id="SM00881">
    <property type="entry name" value="CoA_binding"/>
    <property type="match status" value="1"/>
</dbReference>
<gene>
    <name evidence="6" type="ORF">CNECB9_3480053</name>
</gene>
<dbReference type="InterPro" id="IPR016102">
    <property type="entry name" value="Succinyl-CoA_synth-like"/>
</dbReference>
<evidence type="ECO:0000259" key="5">
    <source>
        <dbReference type="SMART" id="SM00881"/>
    </source>
</evidence>